<dbReference type="Proteomes" id="UP000805614">
    <property type="component" value="Unassembled WGS sequence"/>
</dbReference>
<name>A0ABR7LPM7_9ACTN</name>
<gene>
    <name evidence="1" type="ORF">HKK74_14875</name>
</gene>
<accession>A0ABR7LPM7</accession>
<protein>
    <recommendedName>
        <fullName evidence="3">HEAT repeat domain-containing protein</fullName>
    </recommendedName>
</protein>
<evidence type="ECO:0008006" key="3">
    <source>
        <dbReference type="Google" id="ProtNLM"/>
    </source>
</evidence>
<reference evidence="1 2" key="1">
    <citation type="submission" date="2020-06" db="EMBL/GenBank/DDBJ databases">
        <title>Actinomadura xiongansis sp. nov., isolated from soil of Baiyangdian.</title>
        <authorList>
            <person name="Zhang X."/>
        </authorList>
    </citation>
    <scope>NUCLEOTIDE SEQUENCE [LARGE SCALE GENOMIC DNA]</scope>
    <source>
        <strain evidence="1 2">HBUM206468</strain>
    </source>
</reference>
<proteinExistence type="predicted"/>
<evidence type="ECO:0000313" key="2">
    <source>
        <dbReference type="Proteomes" id="UP000805614"/>
    </source>
</evidence>
<sequence>MREHIADLDGGGRRVRELAAAYLGDWLIGACRSRSDTGGVVNALVGALLREADADVQEEIAHSLGSLVEYGVVPDQIVEPLATRLPSLGAGAAEHIAGVLEAASWQKVKKPGPLAAGFWWNVATL</sequence>
<comment type="caution">
    <text evidence="1">The sequence shown here is derived from an EMBL/GenBank/DDBJ whole genome shotgun (WGS) entry which is preliminary data.</text>
</comment>
<keyword evidence="2" id="KW-1185">Reference proteome</keyword>
<evidence type="ECO:0000313" key="1">
    <source>
        <dbReference type="EMBL" id="MBC6466776.1"/>
    </source>
</evidence>
<dbReference type="EMBL" id="JABVEC010000010">
    <property type="protein sequence ID" value="MBC6466776.1"/>
    <property type="molecule type" value="Genomic_DNA"/>
</dbReference>
<dbReference type="RefSeq" id="WP_187243801.1">
    <property type="nucleotide sequence ID" value="NZ_BAAAOK010000027.1"/>
</dbReference>
<organism evidence="1 2">
    <name type="scientific">Actinomadura alba</name>
    <dbReference type="NCBI Taxonomy" id="406431"/>
    <lineage>
        <taxon>Bacteria</taxon>
        <taxon>Bacillati</taxon>
        <taxon>Actinomycetota</taxon>
        <taxon>Actinomycetes</taxon>
        <taxon>Streptosporangiales</taxon>
        <taxon>Thermomonosporaceae</taxon>
        <taxon>Actinomadura</taxon>
    </lineage>
</organism>